<keyword evidence="3 6" id="KW-1133">Transmembrane helix</keyword>
<dbReference type="EMBL" id="MU839828">
    <property type="protein sequence ID" value="KAK1759842.1"/>
    <property type="molecule type" value="Genomic_DNA"/>
</dbReference>
<dbReference type="PIRSF" id="PIRSF005799">
    <property type="entry name" value="UDP-gal_transpt"/>
    <property type="match status" value="1"/>
</dbReference>
<proteinExistence type="predicted"/>
<reference evidence="7" key="1">
    <citation type="submission" date="2023-06" db="EMBL/GenBank/DDBJ databases">
        <title>Genome-scale phylogeny and comparative genomics of the fungal order Sordariales.</title>
        <authorList>
            <consortium name="Lawrence Berkeley National Laboratory"/>
            <person name="Hensen N."/>
            <person name="Bonometti L."/>
            <person name="Westerberg I."/>
            <person name="Brannstrom I.O."/>
            <person name="Guillou S."/>
            <person name="Cros-Aarteil S."/>
            <person name="Calhoun S."/>
            <person name="Haridas S."/>
            <person name="Kuo A."/>
            <person name="Mondo S."/>
            <person name="Pangilinan J."/>
            <person name="Riley R."/>
            <person name="Labutti K."/>
            <person name="Andreopoulos B."/>
            <person name="Lipzen A."/>
            <person name="Chen C."/>
            <person name="Yanf M."/>
            <person name="Daum C."/>
            <person name="Ng V."/>
            <person name="Clum A."/>
            <person name="Steindorff A."/>
            <person name="Ohm R."/>
            <person name="Martin F."/>
            <person name="Silar P."/>
            <person name="Natvig D."/>
            <person name="Lalanne C."/>
            <person name="Gautier V."/>
            <person name="Ament-Velasquez S.L."/>
            <person name="Kruys A."/>
            <person name="Hutchinson M.I."/>
            <person name="Powell A.J."/>
            <person name="Barry K."/>
            <person name="Miller A.N."/>
            <person name="Grigoriev I.V."/>
            <person name="Debuchy R."/>
            <person name="Gladieux P."/>
            <person name="Thoren M.H."/>
            <person name="Johannesson H."/>
        </authorList>
    </citation>
    <scope>NUCLEOTIDE SEQUENCE</scope>
    <source>
        <strain evidence="7">PSN4</strain>
    </source>
</reference>
<dbReference type="GO" id="GO:0000139">
    <property type="term" value="C:Golgi membrane"/>
    <property type="evidence" value="ECO:0007669"/>
    <property type="project" value="InterPro"/>
</dbReference>
<feature type="transmembrane region" description="Helical" evidence="6">
    <location>
        <begin position="322"/>
        <end position="347"/>
    </location>
</feature>
<keyword evidence="4 6" id="KW-0472">Membrane</keyword>
<feature type="transmembrane region" description="Helical" evidence="6">
    <location>
        <begin position="292"/>
        <end position="310"/>
    </location>
</feature>
<dbReference type="InterPro" id="IPR007271">
    <property type="entry name" value="Nuc_sug_transpt"/>
</dbReference>
<name>A0AAJ0BKX7_9PEZI</name>
<comment type="subcellular location">
    <subcellularLocation>
        <location evidence="1">Membrane</location>
        <topology evidence="1">Multi-pass membrane protein</topology>
    </subcellularLocation>
</comment>
<dbReference type="PANTHER" id="PTHR10231">
    <property type="entry name" value="NUCLEOTIDE-SUGAR TRANSMEMBRANE TRANSPORTER"/>
    <property type="match status" value="1"/>
</dbReference>
<dbReference type="Pfam" id="PF04142">
    <property type="entry name" value="Nuc_sug_transp"/>
    <property type="match status" value="1"/>
</dbReference>
<feature type="transmembrane region" description="Helical" evidence="6">
    <location>
        <begin position="395"/>
        <end position="411"/>
    </location>
</feature>
<evidence type="ECO:0000313" key="7">
    <source>
        <dbReference type="EMBL" id="KAK1759842.1"/>
    </source>
</evidence>
<organism evidence="7 8">
    <name type="scientific">Echria macrotheca</name>
    <dbReference type="NCBI Taxonomy" id="438768"/>
    <lineage>
        <taxon>Eukaryota</taxon>
        <taxon>Fungi</taxon>
        <taxon>Dikarya</taxon>
        <taxon>Ascomycota</taxon>
        <taxon>Pezizomycotina</taxon>
        <taxon>Sordariomycetes</taxon>
        <taxon>Sordariomycetidae</taxon>
        <taxon>Sordariales</taxon>
        <taxon>Schizotheciaceae</taxon>
        <taxon>Echria</taxon>
    </lineage>
</organism>
<evidence type="ECO:0000256" key="4">
    <source>
        <dbReference type="ARBA" id="ARBA00023136"/>
    </source>
</evidence>
<gene>
    <name evidence="7" type="ORF">QBC47DRAFT_116768</name>
</gene>
<feature type="transmembrane region" description="Helical" evidence="6">
    <location>
        <begin position="53"/>
        <end position="76"/>
    </location>
</feature>
<sequence>MALLTTPRAAGGPTIFGAPVKQASLITLTFQNSALILIMHYSRIMNPPGDHRYFASTAVFLNEVIKLAICFTFSLYEVSASLAPQTPATVLFEQIYNSVFSGDGWRLVIPGVLYTLENTLQYVALSNLDPVHFQILYQLKIITTAFFSVVLLGRTLGLRRWVCLVVLTLGVSIVSLPSSNVNDLAMDIHDFSDHFFPRSVHELGHFAGGMADVARELTKRSLDIAADLTKRSATYEGIKDDLVDSGPTMSYSIGVTAVLVSAVVSGLTGVYFEKVLKDATTAASLWTRNIQLSFFSLVSALLFGVIWNDGAEITKHGFFDGYTGIVWAAVVFQAVGGILTSVCIVYADNIAKNFATSISIIISFVFSVFCFNFTVTAPVSFSNRTRDSLTNSSQFLLGTALVLASTYMYSIPERKRGRPPPIHIASYEKTTVDSTPRILDQNKLSVNPMESAGALGLSTSRPASPLLHLNRTPSRAKKSDD</sequence>
<feature type="transmembrane region" description="Helical" evidence="6">
    <location>
        <begin position="251"/>
        <end position="272"/>
    </location>
</feature>
<comment type="caution">
    <text evidence="7">The sequence shown here is derived from an EMBL/GenBank/DDBJ whole genome shotgun (WGS) entry which is preliminary data.</text>
</comment>
<evidence type="ECO:0000313" key="8">
    <source>
        <dbReference type="Proteomes" id="UP001239445"/>
    </source>
</evidence>
<dbReference type="Proteomes" id="UP001239445">
    <property type="component" value="Unassembled WGS sequence"/>
</dbReference>
<protein>
    <submittedName>
        <fullName evidence="7">UDP-galactose transporter</fullName>
    </submittedName>
</protein>
<evidence type="ECO:0000256" key="2">
    <source>
        <dbReference type="ARBA" id="ARBA00022692"/>
    </source>
</evidence>
<feature type="transmembrane region" description="Helical" evidence="6">
    <location>
        <begin position="135"/>
        <end position="154"/>
    </location>
</feature>
<dbReference type="NCBIfam" id="TIGR00803">
    <property type="entry name" value="nst"/>
    <property type="match status" value="1"/>
</dbReference>
<evidence type="ECO:0000256" key="5">
    <source>
        <dbReference type="SAM" id="MobiDB-lite"/>
    </source>
</evidence>
<keyword evidence="8" id="KW-1185">Reference proteome</keyword>
<dbReference type="GO" id="GO:0015165">
    <property type="term" value="F:pyrimidine nucleotide-sugar transmembrane transporter activity"/>
    <property type="evidence" value="ECO:0007669"/>
    <property type="project" value="InterPro"/>
</dbReference>
<dbReference type="InterPro" id="IPR037185">
    <property type="entry name" value="EmrE-like"/>
</dbReference>
<evidence type="ECO:0000256" key="3">
    <source>
        <dbReference type="ARBA" id="ARBA00022989"/>
    </source>
</evidence>
<dbReference type="SUPFAM" id="SSF103481">
    <property type="entry name" value="Multidrug resistance efflux transporter EmrE"/>
    <property type="match status" value="1"/>
</dbReference>
<feature type="region of interest" description="Disordered" evidence="5">
    <location>
        <begin position="453"/>
        <end position="481"/>
    </location>
</feature>
<accession>A0AAJ0BKX7</accession>
<evidence type="ECO:0000256" key="1">
    <source>
        <dbReference type="ARBA" id="ARBA00004141"/>
    </source>
</evidence>
<keyword evidence="2 6" id="KW-0812">Transmembrane</keyword>
<dbReference type="AlphaFoldDB" id="A0AAJ0BKX7"/>
<evidence type="ECO:0000256" key="6">
    <source>
        <dbReference type="SAM" id="Phobius"/>
    </source>
</evidence>
<feature type="transmembrane region" description="Helical" evidence="6">
    <location>
        <begin position="161"/>
        <end position="178"/>
    </location>
</feature>
<feature type="transmembrane region" description="Helical" evidence="6">
    <location>
        <begin position="354"/>
        <end position="375"/>
    </location>
</feature>